<feature type="repeat" description="PPR" evidence="2">
    <location>
        <begin position="106"/>
        <end position="140"/>
    </location>
</feature>
<feature type="repeat" description="PPR" evidence="2">
    <location>
        <begin position="554"/>
        <end position="588"/>
    </location>
</feature>
<dbReference type="NCBIfam" id="TIGR00756">
    <property type="entry name" value="PPR"/>
    <property type="match status" value="9"/>
</dbReference>
<feature type="repeat" description="PPR" evidence="2">
    <location>
        <begin position="242"/>
        <end position="276"/>
    </location>
</feature>
<feature type="repeat" description="PPR" evidence="2">
    <location>
        <begin position="519"/>
        <end position="553"/>
    </location>
</feature>
<dbReference type="Pfam" id="PF01535">
    <property type="entry name" value="PPR"/>
    <property type="match status" value="1"/>
</dbReference>
<organism evidence="3 4">
    <name type="scientific">Zingiber officinale</name>
    <name type="common">Ginger</name>
    <name type="synonym">Amomum zingiber</name>
    <dbReference type="NCBI Taxonomy" id="94328"/>
    <lineage>
        <taxon>Eukaryota</taxon>
        <taxon>Viridiplantae</taxon>
        <taxon>Streptophyta</taxon>
        <taxon>Embryophyta</taxon>
        <taxon>Tracheophyta</taxon>
        <taxon>Spermatophyta</taxon>
        <taxon>Magnoliopsida</taxon>
        <taxon>Liliopsida</taxon>
        <taxon>Zingiberales</taxon>
        <taxon>Zingiberaceae</taxon>
        <taxon>Zingiber</taxon>
    </lineage>
</organism>
<dbReference type="AlphaFoldDB" id="A0A8J5L7X8"/>
<feature type="repeat" description="PPR" evidence="2">
    <location>
        <begin position="277"/>
        <end position="311"/>
    </location>
</feature>
<evidence type="ECO:0008006" key="5">
    <source>
        <dbReference type="Google" id="ProtNLM"/>
    </source>
</evidence>
<evidence type="ECO:0000313" key="4">
    <source>
        <dbReference type="Proteomes" id="UP000734854"/>
    </source>
</evidence>
<dbReference type="Pfam" id="PF13041">
    <property type="entry name" value="PPR_2"/>
    <property type="match status" value="5"/>
</dbReference>
<sequence>MILGRRRLYRLTSIRLFESLRSSSGSSSSGSSSVHLRPEIVQATISACSSDTIALSFFLWCARQPNYFHDPHSFDRMIPVICRLTDRFGSVREIVRELEEVGCSIKAQTFMVLIRVYWRGECYRSALEAFDEMIKRNYVPNTFARNMVLDILFKTRNLDVAMEFFGGTESPNFLSYNIMLSNLCRLSHWLEARDVLRKMVEKGFDFNSGTLTVVFDFLSKARKLKDLLQLLAFTIVSGKQLTVTIWTILINDLCEVGEVDRASVLLEKMVEHGCSPTVATYTCVIRGLFRAQKFDKVSVILDVMLSTKCSPDLVFYNVLIDCFAKLRRYDDAIEVFLSLKGMKLNPDAYTLSSLLFTLCSGRKLRNLPKLIDGLDVSVDLVACGSLISAFCKAGFPSQAIEVFVKMMDRGFSPDSYSYAGLINGLCISGRIERAVGVYHSILTNTANVDAYVHTAIVAGLVKEKEYRTAIQLFRNAVLQDYHLDVVSYTVAITGLFRGCRYEEARSLFDQMKHSGVLPNICTYNVMLYGYCKARDVDAVKQLLREMEIAGFDVDDISFNTIIRLLIKLQRSNSALILCQRMCDLGMMPDRRTYSLLLDGKPDVRFPELTCRSNGLTIVESCASDVENELVCSAN</sequence>
<comment type="similarity">
    <text evidence="1">Belongs to the PPR family. P subfamily.</text>
</comment>
<name>A0A8J5L7X8_ZINOF</name>
<protein>
    <recommendedName>
        <fullName evidence="5">Pentatricopeptide repeat-containing protein</fullName>
    </recommendedName>
</protein>
<dbReference type="GO" id="GO:0003729">
    <property type="term" value="F:mRNA binding"/>
    <property type="evidence" value="ECO:0007669"/>
    <property type="project" value="TreeGrafter"/>
</dbReference>
<dbReference type="Proteomes" id="UP000734854">
    <property type="component" value="Unassembled WGS sequence"/>
</dbReference>
<evidence type="ECO:0000313" key="3">
    <source>
        <dbReference type="EMBL" id="KAG6504025.1"/>
    </source>
</evidence>
<comment type="caution">
    <text evidence="3">The sequence shown here is derived from an EMBL/GenBank/DDBJ whole genome shotgun (WGS) entry which is preliminary data.</text>
</comment>
<dbReference type="InterPro" id="IPR002885">
    <property type="entry name" value="PPR_rpt"/>
</dbReference>
<dbReference type="OrthoDB" id="185373at2759"/>
<dbReference type="PROSITE" id="PS51375">
    <property type="entry name" value="PPR"/>
    <property type="match status" value="9"/>
</dbReference>
<dbReference type="EMBL" id="JACMSC010000010">
    <property type="protein sequence ID" value="KAG6504025.1"/>
    <property type="molecule type" value="Genomic_DNA"/>
</dbReference>
<evidence type="ECO:0000256" key="2">
    <source>
        <dbReference type="PROSITE-ProRule" id="PRU00708"/>
    </source>
</evidence>
<feature type="repeat" description="PPR" evidence="2">
    <location>
        <begin position="379"/>
        <end position="413"/>
    </location>
</feature>
<accession>A0A8J5L7X8</accession>
<feature type="repeat" description="PPR" evidence="2">
    <location>
        <begin position="484"/>
        <end position="518"/>
    </location>
</feature>
<feature type="repeat" description="PPR" evidence="2">
    <location>
        <begin position="172"/>
        <end position="206"/>
    </location>
</feature>
<proteinExistence type="inferred from homology"/>
<dbReference type="Pfam" id="PF13812">
    <property type="entry name" value="PPR_3"/>
    <property type="match status" value="1"/>
</dbReference>
<dbReference type="PANTHER" id="PTHR47938:SF26">
    <property type="entry name" value="OS10G0578500 PROTEIN"/>
    <property type="match status" value="1"/>
</dbReference>
<evidence type="ECO:0000256" key="1">
    <source>
        <dbReference type="ARBA" id="ARBA00007626"/>
    </source>
</evidence>
<feature type="repeat" description="PPR" evidence="2">
    <location>
        <begin position="312"/>
        <end position="346"/>
    </location>
</feature>
<reference evidence="3 4" key="1">
    <citation type="submission" date="2020-08" db="EMBL/GenBank/DDBJ databases">
        <title>Plant Genome Project.</title>
        <authorList>
            <person name="Zhang R.-G."/>
        </authorList>
    </citation>
    <scope>NUCLEOTIDE SEQUENCE [LARGE SCALE GENOMIC DNA]</scope>
    <source>
        <tissue evidence="3">Rhizome</tissue>
    </source>
</reference>
<dbReference type="PANTHER" id="PTHR47938">
    <property type="entry name" value="RESPIRATORY COMPLEX I CHAPERONE (CIA84), PUTATIVE (AFU_ORTHOLOGUE AFUA_2G06020)-RELATED"/>
    <property type="match status" value="1"/>
</dbReference>
<keyword evidence="4" id="KW-1185">Reference proteome</keyword>
<gene>
    <name evidence="3" type="ORF">ZIOFF_036349</name>
</gene>